<dbReference type="SUPFAM" id="SSF48452">
    <property type="entry name" value="TPR-like"/>
    <property type="match status" value="1"/>
</dbReference>
<reference evidence="4" key="1">
    <citation type="submission" date="2016-10" db="EMBL/GenBank/DDBJ databases">
        <authorList>
            <person name="Varghese N."/>
            <person name="Submissions S."/>
        </authorList>
    </citation>
    <scope>NUCLEOTIDE SEQUENCE [LARGE SCALE GENOMIC DNA]</scope>
    <source>
        <strain evidence="4">CGMCC 1.10657</strain>
    </source>
</reference>
<keyword evidence="4" id="KW-1185">Reference proteome</keyword>
<proteinExistence type="predicted"/>
<sequence>MSDANELYRSALSFFQRKQFTQAIAAAEQALQLDPQLTNGWRLLADSNAAQGQLDRAIECLFRAQQSADAHSSRWVSVCLHLAEMLLRAGRHGEARQQLDQLPLADIEHVQPLSQAAYLYSLCEAHGESRELFERALKLSPDNPQLLFNCAAANRAMGDLARAEAQYDQLIAMRPDDFEAYRNRSDLRRQTAERNHIAELQRVSTQPNLPALGASQLKFALAKEFEDLRDYGNSFAALTAACSLRRSGIRYSVEQDLQRLAEIAAAYSEEFMQRCRKTRAAHLDSERGEGIIFILGMPRTGTTLVDRILCAADGVFSAGEPGTFARELTAMVQSGGAEAMAVSAPADFVRRSRQVDFAKLGRRYQRELRSRPGSENARVIIDKNPMNYLYIGLIRLALPRARIVHLRRNAMDSCYAILKTQFRNAYPFSYDQSELGRYYLGYRRLMDHWQRSLPDAIFDLHYERLVEDLAGESRRLFDYCGLTWTESVLDFHRQDKQGTATASAAQVRQPVYRSSVGKWKNYREQLQPLAEILQQGGIEIE</sequence>
<dbReference type="Pfam" id="PF13469">
    <property type="entry name" value="Sulfotransfer_3"/>
    <property type="match status" value="1"/>
</dbReference>
<evidence type="ECO:0000256" key="1">
    <source>
        <dbReference type="ARBA" id="ARBA00022679"/>
    </source>
</evidence>
<dbReference type="AlphaFoldDB" id="A0A1H3YKU9"/>
<accession>A0A1H3YKU9</accession>
<dbReference type="EMBL" id="FNQO01000002">
    <property type="protein sequence ID" value="SEA11582.1"/>
    <property type="molecule type" value="Genomic_DNA"/>
</dbReference>
<dbReference type="InterPro" id="IPR026634">
    <property type="entry name" value="TPST-like"/>
</dbReference>
<gene>
    <name evidence="3" type="ORF">SAMN05216562_1801</name>
</gene>
<dbReference type="PANTHER" id="PTHR12788">
    <property type="entry name" value="PROTEIN-TYROSINE SULFOTRANSFERASE 2"/>
    <property type="match status" value="1"/>
</dbReference>
<dbReference type="RefSeq" id="WP_170833174.1">
    <property type="nucleotide sequence ID" value="NZ_FNQO01000002.1"/>
</dbReference>
<dbReference type="InterPro" id="IPR027417">
    <property type="entry name" value="P-loop_NTPase"/>
</dbReference>
<organism evidence="3 4">
    <name type="scientific">Microbulbifer marinus</name>
    <dbReference type="NCBI Taxonomy" id="658218"/>
    <lineage>
        <taxon>Bacteria</taxon>
        <taxon>Pseudomonadati</taxon>
        <taxon>Pseudomonadota</taxon>
        <taxon>Gammaproteobacteria</taxon>
        <taxon>Cellvibrionales</taxon>
        <taxon>Microbulbiferaceae</taxon>
        <taxon>Microbulbifer</taxon>
    </lineage>
</organism>
<evidence type="ECO:0000256" key="2">
    <source>
        <dbReference type="PROSITE-ProRule" id="PRU00339"/>
    </source>
</evidence>
<keyword evidence="2" id="KW-0802">TPR repeat</keyword>
<dbReference type="SMART" id="SM00028">
    <property type="entry name" value="TPR"/>
    <property type="match status" value="4"/>
</dbReference>
<dbReference type="InterPro" id="IPR019734">
    <property type="entry name" value="TPR_rpt"/>
</dbReference>
<dbReference type="Pfam" id="PF14559">
    <property type="entry name" value="TPR_19"/>
    <property type="match status" value="2"/>
</dbReference>
<keyword evidence="1" id="KW-0808">Transferase</keyword>
<dbReference type="PROSITE" id="PS50005">
    <property type="entry name" value="TPR"/>
    <property type="match status" value="1"/>
</dbReference>
<dbReference type="STRING" id="658218.SAMN05216562_1801"/>
<dbReference type="Gene3D" id="1.25.40.10">
    <property type="entry name" value="Tetratricopeptide repeat domain"/>
    <property type="match status" value="2"/>
</dbReference>
<protein>
    <submittedName>
        <fullName evidence="3">Tetratricopeptide repeat-containing protein</fullName>
    </submittedName>
</protein>
<name>A0A1H3YKU9_9GAMM</name>
<evidence type="ECO:0000313" key="3">
    <source>
        <dbReference type="EMBL" id="SEA11582.1"/>
    </source>
</evidence>
<feature type="repeat" description="TPR" evidence="2">
    <location>
        <begin position="4"/>
        <end position="37"/>
    </location>
</feature>
<dbReference type="SUPFAM" id="SSF52540">
    <property type="entry name" value="P-loop containing nucleoside triphosphate hydrolases"/>
    <property type="match status" value="1"/>
</dbReference>
<dbReference type="Proteomes" id="UP000198658">
    <property type="component" value="Unassembled WGS sequence"/>
</dbReference>
<dbReference type="Gene3D" id="3.40.50.300">
    <property type="entry name" value="P-loop containing nucleotide triphosphate hydrolases"/>
    <property type="match status" value="1"/>
</dbReference>
<evidence type="ECO:0000313" key="4">
    <source>
        <dbReference type="Proteomes" id="UP000198658"/>
    </source>
</evidence>
<dbReference type="InterPro" id="IPR011990">
    <property type="entry name" value="TPR-like_helical_dom_sf"/>
</dbReference>
<dbReference type="PANTHER" id="PTHR12788:SF10">
    <property type="entry name" value="PROTEIN-TYROSINE SULFOTRANSFERASE"/>
    <property type="match status" value="1"/>
</dbReference>
<dbReference type="GO" id="GO:0008476">
    <property type="term" value="F:protein-tyrosine sulfotransferase activity"/>
    <property type="evidence" value="ECO:0007669"/>
    <property type="project" value="InterPro"/>
</dbReference>